<feature type="active site" evidence="9">
    <location>
        <position position="130"/>
    </location>
</feature>
<evidence type="ECO:0000256" key="1">
    <source>
        <dbReference type="ARBA" id="ARBA00006139"/>
    </source>
</evidence>
<keyword evidence="12" id="KW-0449">Lipoprotein</keyword>
<keyword evidence="2 9" id="KW-1003">Cell membrane</keyword>
<dbReference type="EMBL" id="AP024355">
    <property type="protein sequence ID" value="BCR06482.1"/>
    <property type="molecule type" value="Genomic_DNA"/>
</dbReference>
<evidence type="ECO:0000256" key="6">
    <source>
        <dbReference type="ARBA" id="ARBA00022801"/>
    </source>
</evidence>
<dbReference type="PANTHER" id="PTHR33695:SF1">
    <property type="entry name" value="LIPOPROTEIN SIGNAL PEPTIDASE"/>
    <property type="match status" value="1"/>
</dbReference>
<keyword evidence="4 9" id="KW-0812">Transmembrane</keyword>
<evidence type="ECO:0000256" key="7">
    <source>
        <dbReference type="ARBA" id="ARBA00022989"/>
    </source>
</evidence>
<protein>
    <recommendedName>
        <fullName evidence="9">Lipoprotein signal peptidase</fullName>
        <ecNumber evidence="9">3.4.23.36</ecNumber>
    </recommendedName>
    <alternativeName>
        <fullName evidence="9">Prolipoprotein signal peptidase</fullName>
    </alternativeName>
    <alternativeName>
        <fullName evidence="9">Signal peptidase II</fullName>
        <shortName evidence="9">SPase II</shortName>
    </alternativeName>
</protein>
<evidence type="ECO:0000256" key="5">
    <source>
        <dbReference type="ARBA" id="ARBA00022750"/>
    </source>
</evidence>
<keyword evidence="5 9" id="KW-0064">Aspartyl protease</keyword>
<keyword evidence="8 9" id="KW-0472">Membrane</keyword>
<keyword evidence="7 9" id="KW-1133">Transmembrane helix</keyword>
<feature type="transmembrane region" description="Helical" evidence="9">
    <location>
        <begin position="55"/>
        <end position="75"/>
    </location>
</feature>
<accession>A0ABN6E2K7</accession>
<reference evidence="12 13" key="2">
    <citation type="journal article" date="2021" name="Int. J. Syst. Evol. Microbiol.">
        <title>Isolation and Polyphasic Characterization of Desulfuromonas versatilis sp. Nov., an Electrogenic Bacteria Capable of Versatile Metabolism Isolated from a Graphene Oxide-Reducing Enrichment Culture.</title>
        <authorList>
            <person name="Xie L."/>
            <person name="Yoshida N."/>
            <person name="Ishii S."/>
            <person name="Meng L."/>
        </authorList>
    </citation>
    <scope>NUCLEOTIDE SEQUENCE [LARGE SCALE GENOMIC DNA]</scope>
    <source>
        <strain evidence="12 13">NIT-T3</strain>
    </source>
</reference>
<dbReference type="PRINTS" id="PR00781">
    <property type="entry name" value="LIPOSIGPTASE"/>
</dbReference>
<evidence type="ECO:0000313" key="13">
    <source>
        <dbReference type="Proteomes" id="UP001319827"/>
    </source>
</evidence>
<sequence>MLFACVGCDQTTKTIARKTLAGSEPISFLSDVFRLQYAENPGAFLGLGAGTPDHLRYWVFTVFVGILLVGLLTYLIASKNMAMAGVVGISLVFSGGIGNLIDRICNDGRVIDFMNMGIGPLRTGVFNVADIAISAGCVMVLALSVKKQRGNVQH</sequence>
<comment type="similarity">
    <text evidence="1 9 11">Belongs to the peptidase A8 family.</text>
</comment>
<evidence type="ECO:0000256" key="9">
    <source>
        <dbReference type="HAMAP-Rule" id="MF_00161"/>
    </source>
</evidence>
<comment type="pathway">
    <text evidence="9">Protein modification; lipoprotein biosynthesis (signal peptide cleavage).</text>
</comment>
<gene>
    <name evidence="12" type="primary">lspA_2</name>
    <name evidence="9" type="synonym">lspA</name>
    <name evidence="12" type="ORF">DESUT3_35510</name>
</gene>
<evidence type="ECO:0000313" key="12">
    <source>
        <dbReference type="EMBL" id="BCR06482.1"/>
    </source>
</evidence>
<feature type="active site" evidence="9">
    <location>
        <position position="112"/>
    </location>
</feature>
<dbReference type="Pfam" id="PF01252">
    <property type="entry name" value="Peptidase_A8"/>
    <property type="match status" value="1"/>
</dbReference>
<reference evidence="12 13" key="1">
    <citation type="journal article" date="2016" name="C (Basel)">
        <title>Selective Growth of and Electricity Production by Marine Exoelectrogenic Bacteria in Self-Aggregated Hydrogel of Microbially Reduced Graphene Oxide.</title>
        <authorList>
            <person name="Yoshida N."/>
            <person name="Goto Y."/>
            <person name="Miyata Y."/>
        </authorList>
    </citation>
    <scope>NUCLEOTIDE SEQUENCE [LARGE SCALE GENOMIC DNA]</scope>
    <source>
        <strain evidence="12 13">NIT-T3</strain>
    </source>
</reference>
<dbReference type="PANTHER" id="PTHR33695">
    <property type="entry name" value="LIPOPROTEIN SIGNAL PEPTIDASE"/>
    <property type="match status" value="1"/>
</dbReference>
<feature type="transmembrane region" description="Helical" evidence="9">
    <location>
        <begin position="82"/>
        <end position="101"/>
    </location>
</feature>
<dbReference type="InterPro" id="IPR001872">
    <property type="entry name" value="Peptidase_A8"/>
</dbReference>
<organism evidence="12 13">
    <name type="scientific">Desulfuromonas versatilis</name>
    <dbReference type="NCBI Taxonomy" id="2802975"/>
    <lineage>
        <taxon>Bacteria</taxon>
        <taxon>Pseudomonadati</taxon>
        <taxon>Thermodesulfobacteriota</taxon>
        <taxon>Desulfuromonadia</taxon>
        <taxon>Desulfuromonadales</taxon>
        <taxon>Desulfuromonadaceae</taxon>
        <taxon>Desulfuromonas</taxon>
    </lineage>
</organism>
<evidence type="ECO:0000256" key="3">
    <source>
        <dbReference type="ARBA" id="ARBA00022670"/>
    </source>
</evidence>
<dbReference type="NCBIfam" id="TIGR00077">
    <property type="entry name" value="lspA"/>
    <property type="match status" value="1"/>
</dbReference>
<name>A0ABN6E2K7_9BACT</name>
<keyword evidence="13" id="KW-1185">Reference proteome</keyword>
<comment type="subcellular location">
    <subcellularLocation>
        <location evidence="9">Cell membrane</location>
        <topology evidence="9">Multi-pass membrane protein</topology>
    </subcellularLocation>
</comment>
<dbReference type="EC" id="3.4.23.36" evidence="9"/>
<comment type="function">
    <text evidence="9 10">This protein specifically catalyzes the removal of signal peptides from prolipoproteins.</text>
</comment>
<evidence type="ECO:0000256" key="4">
    <source>
        <dbReference type="ARBA" id="ARBA00022692"/>
    </source>
</evidence>
<proteinExistence type="inferred from homology"/>
<comment type="catalytic activity">
    <reaction evidence="9 10">
        <text>Release of signal peptides from bacterial membrane prolipoproteins. Hydrolyzes -Xaa-Yaa-Zaa-|-(S,diacylglyceryl)Cys-, in which Xaa is hydrophobic (preferably Leu), and Yaa (Ala or Ser) and Zaa (Gly or Ala) have small, neutral side chains.</text>
        <dbReference type="EC" id="3.4.23.36"/>
    </reaction>
</comment>
<keyword evidence="6 9" id="KW-0378">Hydrolase</keyword>
<dbReference type="HAMAP" id="MF_00161">
    <property type="entry name" value="LspA"/>
    <property type="match status" value="1"/>
</dbReference>
<evidence type="ECO:0000256" key="8">
    <source>
        <dbReference type="ARBA" id="ARBA00023136"/>
    </source>
</evidence>
<evidence type="ECO:0000256" key="2">
    <source>
        <dbReference type="ARBA" id="ARBA00022475"/>
    </source>
</evidence>
<dbReference type="PROSITE" id="PS00855">
    <property type="entry name" value="SPASE_II"/>
    <property type="match status" value="1"/>
</dbReference>
<dbReference type="Proteomes" id="UP001319827">
    <property type="component" value="Chromosome"/>
</dbReference>
<comment type="caution">
    <text evidence="9">Lacks conserved residue(s) required for the propagation of feature annotation.</text>
</comment>
<keyword evidence="3 9" id="KW-0645">Protease</keyword>
<evidence type="ECO:0000256" key="11">
    <source>
        <dbReference type="RuleBase" id="RU004181"/>
    </source>
</evidence>
<evidence type="ECO:0000256" key="10">
    <source>
        <dbReference type="RuleBase" id="RU000594"/>
    </source>
</evidence>
<feature type="transmembrane region" description="Helical" evidence="9">
    <location>
        <begin position="121"/>
        <end position="145"/>
    </location>
</feature>